<dbReference type="InterPro" id="IPR007751">
    <property type="entry name" value="DUF676_lipase-like"/>
</dbReference>
<proteinExistence type="predicted"/>
<dbReference type="AlphaFoldDB" id="A0ABD3D3V5"/>
<protein>
    <recommendedName>
        <fullName evidence="1">DUF676 domain-containing protein</fullName>
    </recommendedName>
</protein>
<comment type="caution">
    <text evidence="2">The sequence shown here is derived from an EMBL/GenBank/DDBJ whole genome shotgun (WGS) entry which is preliminary data.</text>
</comment>
<sequence length="148" mass="16876">MEKLASRASGLLGRTGKHLFLSDCDGEKPPLLLRMSSDYEDHKFISALQSFERCVAYANTHFDFTAKSATLSEVGNKWFDKLEKNIQSFRLKSTLVLAKPRQAKFQEKRLIEMIMAKYEVTSKTKELRESMVYIVGCCARRNAANSKV</sequence>
<dbReference type="PANTHER" id="PTHR12482">
    <property type="entry name" value="LIPASE ROG1-RELATED-RELATED"/>
    <property type="match status" value="1"/>
</dbReference>
<feature type="domain" description="DUF676" evidence="1">
    <location>
        <begin position="1"/>
        <end position="67"/>
    </location>
</feature>
<organism evidence="2 3">
    <name type="scientific">Castilleja foliolosa</name>
    <dbReference type="NCBI Taxonomy" id="1961234"/>
    <lineage>
        <taxon>Eukaryota</taxon>
        <taxon>Viridiplantae</taxon>
        <taxon>Streptophyta</taxon>
        <taxon>Embryophyta</taxon>
        <taxon>Tracheophyta</taxon>
        <taxon>Spermatophyta</taxon>
        <taxon>Magnoliopsida</taxon>
        <taxon>eudicotyledons</taxon>
        <taxon>Gunneridae</taxon>
        <taxon>Pentapetalae</taxon>
        <taxon>asterids</taxon>
        <taxon>lamiids</taxon>
        <taxon>Lamiales</taxon>
        <taxon>Orobanchaceae</taxon>
        <taxon>Pedicularideae</taxon>
        <taxon>Castillejinae</taxon>
        <taxon>Castilleja</taxon>
    </lineage>
</organism>
<dbReference type="PANTHER" id="PTHR12482:SF41">
    <property type="entry name" value="ALPHA_BETA-HYDROLASES SUPERFAMILY PROTEIN"/>
    <property type="match status" value="1"/>
</dbReference>
<evidence type="ECO:0000313" key="2">
    <source>
        <dbReference type="EMBL" id="KAL3636479.1"/>
    </source>
</evidence>
<keyword evidence="3" id="KW-1185">Reference proteome</keyword>
<dbReference type="InterPro" id="IPR044294">
    <property type="entry name" value="Lipase-like"/>
</dbReference>
<reference evidence="3" key="1">
    <citation type="journal article" date="2024" name="IScience">
        <title>Strigolactones Initiate the Formation of Haustorium-like Structures in Castilleja.</title>
        <authorList>
            <person name="Buerger M."/>
            <person name="Peterson D."/>
            <person name="Chory J."/>
        </authorList>
    </citation>
    <scope>NUCLEOTIDE SEQUENCE [LARGE SCALE GENOMIC DNA]</scope>
</reference>
<name>A0ABD3D3V5_9LAMI</name>
<dbReference type="Proteomes" id="UP001632038">
    <property type="component" value="Unassembled WGS sequence"/>
</dbReference>
<evidence type="ECO:0000259" key="1">
    <source>
        <dbReference type="Pfam" id="PF05057"/>
    </source>
</evidence>
<dbReference type="EMBL" id="JAVIJP010000027">
    <property type="protein sequence ID" value="KAL3636479.1"/>
    <property type="molecule type" value="Genomic_DNA"/>
</dbReference>
<dbReference type="Pfam" id="PF05057">
    <property type="entry name" value="DUF676"/>
    <property type="match status" value="1"/>
</dbReference>
<evidence type="ECO:0000313" key="3">
    <source>
        <dbReference type="Proteomes" id="UP001632038"/>
    </source>
</evidence>
<accession>A0ABD3D3V5</accession>
<gene>
    <name evidence="2" type="ORF">CASFOL_021026</name>
</gene>